<sequence>MMRTLWIALAIIISGCASYEPDQYGNYNDVTLTPNEMHAISQDIASFLRQSDGARTIINLNNDGSTFAKTLIEELRLEGIGVAQGNEMDYLSLNYRVEQLNPRQFFVSAKLSDGRKLSRIWVLSNNLLIPLKTRAYGVEYE</sequence>
<organism evidence="1">
    <name type="scientific">Vibrio owensii</name>
    <dbReference type="NCBI Taxonomy" id="696485"/>
    <lineage>
        <taxon>Bacteria</taxon>
        <taxon>Pseudomonadati</taxon>
        <taxon>Pseudomonadota</taxon>
        <taxon>Gammaproteobacteria</taxon>
        <taxon>Vibrionales</taxon>
        <taxon>Vibrionaceae</taxon>
        <taxon>Vibrio</taxon>
    </lineage>
</organism>
<dbReference type="RefSeq" id="WP_237364990.1">
    <property type="nucleotide sequence ID" value="NZ_KX268305.1"/>
</dbReference>
<name>A0A1S6KSL8_9VIBR</name>
<dbReference type="PROSITE" id="PS51257">
    <property type="entry name" value="PROKAR_LIPOPROTEIN"/>
    <property type="match status" value="1"/>
</dbReference>
<protein>
    <submittedName>
        <fullName evidence="1">TrbH</fullName>
    </submittedName>
</protein>
<accession>A0A1S6KSL8</accession>
<geneLocation type="plasmid" evidence="1">
    <name>pVHvo</name>
</geneLocation>
<dbReference type="EMBL" id="KX268305">
    <property type="protein sequence ID" value="AQT24358.1"/>
    <property type="molecule type" value="Genomic_DNA"/>
</dbReference>
<proteinExistence type="predicted"/>
<reference evidence="1" key="1">
    <citation type="journal article" date="2017" name="Sci. Rep.">
        <title>Shrimp AHPND-causing plasmids encoding the PirAB toxins as mediated by pirAB-Tn903 are prevalent in various Vibrio species.</title>
        <authorList>
            <person name="Xiao J."/>
            <person name="Liu L."/>
            <person name="Ke Y."/>
            <person name="Li X."/>
            <person name="Liu Y."/>
            <person name="Pan Y."/>
            <person name="Yan S."/>
            <person name="Wang Y."/>
        </authorList>
    </citation>
    <scope>NUCLEOTIDE SEQUENCE</scope>
    <source>
        <strain evidence="1">SH14</strain>
        <plasmid evidence="1">pVHvo</plasmid>
    </source>
</reference>
<evidence type="ECO:0000313" key="1">
    <source>
        <dbReference type="EMBL" id="AQT24358.1"/>
    </source>
</evidence>
<dbReference type="AlphaFoldDB" id="A0A1S6KSL8"/>
<keyword evidence="1" id="KW-0614">Plasmid</keyword>